<evidence type="ECO:0000313" key="3">
    <source>
        <dbReference type="Proteomes" id="UP000786185"/>
    </source>
</evidence>
<gene>
    <name evidence="2" type="ORF">ERJ77_22155</name>
</gene>
<name>A0AAW4BIF8_VIBAN</name>
<reference evidence="2" key="1">
    <citation type="journal article" date="2021" name="PeerJ">
        <title>Analysis of 44 Vibrio anguillarum genomes reveals high genetic diversity.</title>
        <authorList>
            <person name="Hansen M.J."/>
            <person name="Dalsgaard I."/>
        </authorList>
    </citation>
    <scope>NUCLEOTIDE SEQUENCE</scope>
    <source>
        <strain evidence="2">850617-1/1</strain>
    </source>
</reference>
<dbReference type="InterPro" id="IPR009492">
    <property type="entry name" value="TniQ"/>
</dbReference>
<dbReference type="Pfam" id="PF06527">
    <property type="entry name" value="TniQ"/>
    <property type="match status" value="1"/>
</dbReference>
<protein>
    <submittedName>
        <fullName evidence="2">Transposase</fullName>
    </submittedName>
</protein>
<organism evidence="2 3">
    <name type="scientific">Vibrio anguillarum</name>
    <name type="common">Listonella anguillarum</name>
    <dbReference type="NCBI Taxonomy" id="55601"/>
    <lineage>
        <taxon>Bacteria</taxon>
        <taxon>Pseudomonadati</taxon>
        <taxon>Pseudomonadota</taxon>
        <taxon>Gammaproteobacteria</taxon>
        <taxon>Vibrionales</taxon>
        <taxon>Vibrionaceae</taxon>
        <taxon>Vibrio</taxon>
    </lineage>
</organism>
<dbReference type="EMBL" id="SCLC01000661">
    <property type="protein sequence ID" value="MBF4437139.1"/>
    <property type="molecule type" value="Genomic_DNA"/>
</dbReference>
<dbReference type="Proteomes" id="UP000786185">
    <property type="component" value="Unassembled WGS sequence"/>
</dbReference>
<feature type="non-terminal residue" evidence="2">
    <location>
        <position position="274"/>
    </location>
</feature>
<proteinExistence type="predicted"/>
<dbReference type="AlphaFoldDB" id="A0AAW4BIF8"/>
<feature type="domain" description="TniQ" evidence="1">
    <location>
        <begin position="4"/>
        <end position="62"/>
    </location>
</feature>
<sequence>NQSKGLIHLVFGIAASIVKQPKLLRYCPQCFDEQLAQYGERYWIRGWQVSGVTWCSKHSTPLYEFSIQPRYEHRHEFYAADTTPDGRPLRHHKKEALRISHVVEQLLQVEPQKSPTSHQWSCYYHDLVVLAGCNRGSNVKHDEVRERIHSFWSRGWLSDNQLTLTKRDTCWFRTILRKHRKSFSFMQHLIIQSSLLDRDISPSDILVNVKCYPKKQRNVHPVVLPKRINRDKRTQWLKLLKECGCKHARLHRSQGLYMWLYRHDYEWLMKINRR</sequence>
<evidence type="ECO:0000259" key="1">
    <source>
        <dbReference type="Pfam" id="PF06527"/>
    </source>
</evidence>
<evidence type="ECO:0000313" key="2">
    <source>
        <dbReference type="EMBL" id="MBF4437139.1"/>
    </source>
</evidence>
<feature type="non-terminal residue" evidence="2">
    <location>
        <position position="1"/>
    </location>
</feature>
<accession>A0AAW4BIF8</accession>
<comment type="caution">
    <text evidence="2">The sequence shown here is derived from an EMBL/GenBank/DDBJ whole genome shotgun (WGS) entry which is preliminary data.</text>
</comment>